<dbReference type="Gene3D" id="1.10.8.60">
    <property type="match status" value="1"/>
</dbReference>
<organism evidence="6 7">
    <name type="scientific">Burkholderia thailandensis</name>
    <dbReference type="NCBI Taxonomy" id="57975"/>
    <lineage>
        <taxon>Bacteria</taxon>
        <taxon>Pseudomonadati</taxon>
        <taxon>Pseudomonadota</taxon>
        <taxon>Betaproteobacteria</taxon>
        <taxon>Burkholderiales</taxon>
        <taxon>Burkholderiaceae</taxon>
        <taxon>Burkholderia</taxon>
        <taxon>pseudomallei group</taxon>
    </lineage>
</organism>
<comment type="caution">
    <text evidence="6">The sequence shown here is derived from an EMBL/GenBank/DDBJ whole genome shotgun (WGS) entry which is preliminary data.</text>
</comment>
<dbReference type="GO" id="GO:0006355">
    <property type="term" value="P:regulation of DNA-templated transcription"/>
    <property type="evidence" value="ECO:0007669"/>
    <property type="project" value="InterPro"/>
</dbReference>
<sequence length="125" mass="14010">MASILKTCDSPADLGPSTRAEEYIKDFPNKGGRFREDLYHRLCVLRLDIPALRARGKDIEILAHRALYKFGGDGARQIRGFTSCAIEAMYRDSWPGNVRELINRIRRAIVLSDSCLISAADLDLA</sequence>
<dbReference type="InterPro" id="IPR058031">
    <property type="entry name" value="AAA_lid_NorR"/>
</dbReference>
<dbReference type="EMBL" id="QXCT01000002">
    <property type="protein sequence ID" value="MDW9256280.1"/>
    <property type="molecule type" value="Genomic_DNA"/>
</dbReference>
<evidence type="ECO:0000256" key="1">
    <source>
        <dbReference type="ARBA" id="ARBA00022741"/>
    </source>
</evidence>
<dbReference type="GO" id="GO:0017111">
    <property type="term" value="F:ribonucleoside triphosphate phosphatase activity"/>
    <property type="evidence" value="ECO:0007669"/>
    <property type="project" value="UniProtKB-EC"/>
</dbReference>
<accession>A0AAW9D0A5</accession>
<dbReference type="InterPro" id="IPR025944">
    <property type="entry name" value="Sigma_54_int_dom_CS"/>
</dbReference>
<dbReference type="EC" id="3.6.1.15" evidence="6"/>
<keyword evidence="4" id="KW-0804">Transcription</keyword>
<dbReference type="SUPFAM" id="SSF52540">
    <property type="entry name" value="P-loop containing nucleoside triphosphate hydrolases"/>
    <property type="match status" value="1"/>
</dbReference>
<dbReference type="PANTHER" id="PTHR32071">
    <property type="entry name" value="TRANSCRIPTIONAL REGULATORY PROTEIN"/>
    <property type="match status" value="1"/>
</dbReference>
<keyword evidence="3" id="KW-0805">Transcription regulation</keyword>
<dbReference type="InterPro" id="IPR027417">
    <property type="entry name" value="P-loop_NTPase"/>
</dbReference>
<evidence type="ECO:0000313" key="6">
    <source>
        <dbReference type="EMBL" id="MDW9256280.1"/>
    </source>
</evidence>
<evidence type="ECO:0000259" key="5">
    <source>
        <dbReference type="PROSITE" id="PS50045"/>
    </source>
</evidence>
<keyword evidence="6" id="KW-0378">Hydrolase</keyword>
<keyword evidence="1" id="KW-0547">Nucleotide-binding</keyword>
<dbReference type="PROSITE" id="PS00688">
    <property type="entry name" value="SIGMA54_INTERACT_3"/>
    <property type="match status" value="1"/>
</dbReference>
<reference evidence="6" key="1">
    <citation type="submission" date="2018-08" db="EMBL/GenBank/DDBJ databases">
        <title>Identification of Burkholderia cepacia strains that express a Burkholderia pseudomallei-like capsular polysaccharide.</title>
        <authorList>
            <person name="Burtnick M.N."/>
            <person name="Vongsouvath M."/>
            <person name="Newton P."/>
            <person name="Wuthiekanun V."/>
            <person name="Limmathurotsakul D."/>
            <person name="Brett P.J."/>
            <person name="Chantratita N."/>
            <person name="Dance D.A."/>
        </authorList>
    </citation>
    <scope>NUCLEOTIDE SEQUENCE</scope>
    <source>
        <strain evidence="6">SBXCC001</strain>
    </source>
</reference>
<name>A0AAW9D0A5_BURTH</name>
<dbReference type="InterPro" id="IPR002078">
    <property type="entry name" value="Sigma_54_int"/>
</dbReference>
<dbReference type="PROSITE" id="PS50045">
    <property type="entry name" value="SIGMA54_INTERACT_4"/>
    <property type="match status" value="1"/>
</dbReference>
<evidence type="ECO:0000256" key="2">
    <source>
        <dbReference type="ARBA" id="ARBA00022840"/>
    </source>
</evidence>
<keyword evidence="2" id="KW-0067">ATP-binding</keyword>
<dbReference type="Pfam" id="PF25601">
    <property type="entry name" value="AAA_lid_14"/>
    <property type="match status" value="1"/>
</dbReference>
<dbReference type="PANTHER" id="PTHR32071:SF120">
    <property type="entry name" value="TRANSCRIPTIONAL REGULATOR-RELATED"/>
    <property type="match status" value="1"/>
</dbReference>
<evidence type="ECO:0000313" key="7">
    <source>
        <dbReference type="Proteomes" id="UP001272137"/>
    </source>
</evidence>
<dbReference type="GO" id="GO:0005524">
    <property type="term" value="F:ATP binding"/>
    <property type="evidence" value="ECO:0007669"/>
    <property type="project" value="UniProtKB-KW"/>
</dbReference>
<dbReference type="Proteomes" id="UP001272137">
    <property type="component" value="Unassembled WGS sequence"/>
</dbReference>
<feature type="domain" description="Sigma-54 factor interaction" evidence="5">
    <location>
        <begin position="32"/>
        <end position="110"/>
    </location>
</feature>
<proteinExistence type="predicted"/>
<protein>
    <submittedName>
        <fullName evidence="6">Sigma54 specific transcriptional regulator, Fis family domain protein</fullName>
        <ecNumber evidence="6">3.6.1.15</ecNumber>
    </submittedName>
</protein>
<evidence type="ECO:0000256" key="4">
    <source>
        <dbReference type="ARBA" id="ARBA00023163"/>
    </source>
</evidence>
<evidence type="ECO:0000256" key="3">
    <source>
        <dbReference type="ARBA" id="ARBA00023015"/>
    </source>
</evidence>
<gene>
    <name evidence="6" type="ORF">C7S16_2451</name>
</gene>
<dbReference type="AlphaFoldDB" id="A0AAW9D0A5"/>